<dbReference type="GO" id="GO:0043542">
    <property type="term" value="P:endothelial cell migration"/>
    <property type="evidence" value="ECO:0007669"/>
    <property type="project" value="TreeGrafter"/>
</dbReference>
<name>A0AAN8RYU1_POLSC</name>
<dbReference type="GO" id="GO:0030139">
    <property type="term" value="C:endocytic vesicle"/>
    <property type="evidence" value="ECO:0007669"/>
    <property type="project" value="TreeGrafter"/>
</dbReference>
<dbReference type="Gene3D" id="1.20.900.10">
    <property type="entry name" value="Dbl homology (DH) domain"/>
    <property type="match status" value="1"/>
</dbReference>
<evidence type="ECO:0000313" key="4">
    <source>
        <dbReference type="Proteomes" id="UP001372834"/>
    </source>
</evidence>
<dbReference type="CDD" id="cd00160">
    <property type="entry name" value="RhoGEF"/>
    <property type="match status" value="1"/>
</dbReference>
<feature type="region of interest" description="Disordered" evidence="1">
    <location>
        <begin position="1012"/>
        <end position="1044"/>
    </location>
</feature>
<dbReference type="InterPro" id="IPR011993">
    <property type="entry name" value="PH-like_dom_sf"/>
</dbReference>
<dbReference type="InterPro" id="IPR040181">
    <property type="entry name" value="PKHG5/7"/>
</dbReference>
<evidence type="ECO:0000256" key="1">
    <source>
        <dbReference type="SAM" id="MobiDB-lite"/>
    </source>
</evidence>
<dbReference type="CDD" id="cd13244">
    <property type="entry name" value="PH_PLEKHG5_G6"/>
    <property type="match status" value="1"/>
</dbReference>
<reference evidence="3 4" key="1">
    <citation type="submission" date="2023-10" db="EMBL/GenBank/DDBJ databases">
        <title>Genomes of two closely related lineages of the louse Polyplax serrata with different host specificities.</title>
        <authorList>
            <person name="Martinu J."/>
            <person name="Tarabai H."/>
            <person name="Stefka J."/>
            <person name="Hypsa V."/>
        </authorList>
    </citation>
    <scope>NUCLEOTIDE SEQUENCE [LARGE SCALE GENOMIC DNA]</scope>
    <source>
        <strain evidence="3">HR10_N</strain>
    </source>
</reference>
<feature type="compositionally biased region" description="Basic and acidic residues" evidence="1">
    <location>
        <begin position="676"/>
        <end position="701"/>
    </location>
</feature>
<dbReference type="EMBL" id="JAWJWE010000044">
    <property type="protein sequence ID" value="KAK6617428.1"/>
    <property type="molecule type" value="Genomic_DNA"/>
</dbReference>
<gene>
    <name evidence="3" type="ORF">RUM43_014437</name>
</gene>
<comment type="caution">
    <text evidence="3">The sequence shown here is derived from an EMBL/GenBank/DDBJ whole genome shotgun (WGS) entry which is preliminary data.</text>
</comment>
<dbReference type="Gene3D" id="2.30.29.30">
    <property type="entry name" value="Pleckstrin-homology domain (PH domain)/Phosphotyrosine-binding domain (PTB)"/>
    <property type="match status" value="1"/>
</dbReference>
<feature type="domain" description="DH" evidence="2">
    <location>
        <begin position="188"/>
        <end position="383"/>
    </location>
</feature>
<sequence length="1094" mass="121906">MEMTRKRENPPRVTKEKEVEFLENWKDALLDVCRRKGIDLASSNVFLDANKSPLPCLDIDTSWMGGKHIRIKLNDRVTGVKKDQKNSFAPPIKKLSSNYKGGKSGSRTHNVSSEEPSTIEPGPSGKSKRWSGFFGTSRDTSKMETLVDLLDSYTKNGIYEYKEDTYKLESDWKPIVSNAGNLDERQSQQQEAIWELLRSEIDYIKMLRVVSHLFIACLVNLQSNQLLLDIDNKKLFGNVEEIYGCNDLFWKKHLMPVVEVARKTGEPLNPELLREGFMDFPNIFKCYETYCTQQARCQVYCREKLQQDQDNELFTAYLAWCETQKECNRLKLLDILVKPMQRLTKYSLLLKAILKHTINPSHKESLTSMIKSVDFFVNNVNSTLKQNQDLETMKQLMSKIESYDVIESKDDDLSNLIQKYSVLNLTYDIPGTCHKRSLLFESDVKYKDAMTSSKIEVHAFLFTDFLLITKPVKRLGESKVKFKIIRQPFVIDHLVTQEIARDPPSLACVYLSIYRTACTAFMLSCSEAELVKSWSEAIRKAKSLFASLKSLQGVGGHLAHTPTAPPISRQASGFANEDISVGDNMEESKTMTYNLGLWAGRSPRGSSYGSRISSLVHSHSGSMEMTENLSSISSVSASRGVSVENNSELRGSSLSSDDGNTNLPPTSRVELTTSPRIERRETPPGTENRESPVLHRPESKSFYRKSVTKTKNTLTIQVPHLGQSLPNLNIASSTGGASGQNPCPPNSLLLAPPKSHGGLLSPSSRGVSYPPPSPPRGSLKRGFAISPKNPLVKTGNVTMDLSRSVSVTQAPADSDKPFEEKRNKTIGLQTNLDENQSRASSDTKCNQCSCNNRGNLAKSNGKKLVRSDKRYYTAGTIDDLKVKKDSSIHKRLSFNSGSGRTTGSDSTDSAPFNKHLSIASVQSSSGFSSAGSSVEGLFTKEDGSNGSRPFKFEEILHIINLEDDDDDELEKSQGQTDVERFDSKVSKWQKYGFDETKLDCFKENDLSSVNLGPRRANSPFGSAPTDPNCLQPEGKRGKSTSGSSASRVLSNTLGYIHSLTASIIALQLENILRLPPHKTSGRLERKKRKRRATL</sequence>
<feature type="region of interest" description="Disordered" evidence="1">
    <location>
        <begin position="725"/>
        <end position="787"/>
    </location>
</feature>
<feature type="compositionally biased region" description="Polar residues" evidence="1">
    <location>
        <begin position="95"/>
        <end position="116"/>
    </location>
</feature>
<dbReference type="SMART" id="SM00325">
    <property type="entry name" value="RhoGEF"/>
    <property type="match status" value="1"/>
</dbReference>
<dbReference type="SUPFAM" id="SSF50729">
    <property type="entry name" value="PH domain-like"/>
    <property type="match status" value="1"/>
</dbReference>
<evidence type="ECO:0000259" key="2">
    <source>
        <dbReference type="PROSITE" id="PS50010"/>
    </source>
</evidence>
<dbReference type="PANTHER" id="PTHR13217:SF11">
    <property type="entry name" value="PLECKSTRIN HOMOLOGY DOMAIN-CONTAINING FAMILY G MEMBER 5"/>
    <property type="match status" value="1"/>
</dbReference>
<dbReference type="Proteomes" id="UP001372834">
    <property type="component" value="Unassembled WGS sequence"/>
</dbReference>
<dbReference type="GO" id="GO:0007266">
    <property type="term" value="P:Rho protein signal transduction"/>
    <property type="evidence" value="ECO:0007669"/>
    <property type="project" value="TreeGrafter"/>
</dbReference>
<protein>
    <recommendedName>
        <fullName evidence="2">DH domain-containing protein</fullName>
    </recommendedName>
</protein>
<feature type="region of interest" description="Disordered" evidence="1">
    <location>
        <begin position="80"/>
        <end position="131"/>
    </location>
</feature>
<proteinExistence type="predicted"/>
<dbReference type="SUPFAM" id="SSF48065">
    <property type="entry name" value="DBL homology domain (DH-domain)"/>
    <property type="match status" value="1"/>
</dbReference>
<accession>A0AAN8RYU1</accession>
<dbReference type="PROSITE" id="PS50010">
    <property type="entry name" value="DH_2"/>
    <property type="match status" value="1"/>
</dbReference>
<organism evidence="3 4">
    <name type="scientific">Polyplax serrata</name>
    <name type="common">Common mouse louse</name>
    <dbReference type="NCBI Taxonomy" id="468196"/>
    <lineage>
        <taxon>Eukaryota</taxon>
        <taxon>Metazoa</taxon>
        <taxon>Ecdysozoa</taxon>
        <taxon>Arthropoda</taxon>
        <taxon>Hexapoda</taxon>
        <taxon>Insecta</taxon>
        <taxon>Pterygota</taxon>
        <taxon>Neoptera</taxon>
        <taxon>Paraneoptera</taxon>
        <taxon>Psocodea</taxon>
        <taxon>Troctomorpha</taxon>
        <taxon>Phthiraptera</taxon>
        <taxon>Anoplura</taxon>
        <taxon>Polyplacidae</taxon>
        <taxon>Polyplax</taxon>
    </lineage>
</organism>
<dbReference type="InterPro" id="IPR035899">
    <property type="entry name" value="DBL_dom_sf"/>
</dbReference>
<feature type="compositionally biased region" description="Polar residues" evidence="1">
    <location>
        <begin position="725"/>
        <end position="741"/>
    </location>
</feature>
<dbReference type="InterPro" id="IPR000219">
    <property type="entry name" value="DH_dom"/>
</dbReference>
<dbReference type="PANTHER" id="PTHR13217">
    <property type="entry name" value="PLECKSTRIN HOMOLOGY DOMAIN-CONTAINING FAMILY G MEMBER 7"/>
    <property type="match status" value="1"/>
</dbReference>
<dbReference type="GO" id="GO:0005886">
    <property type="term" value="C:plasma membrane"/>
    <property type="evidence" value="ECO:0007669"/>
    <property type="project" value="TreeGrafter"/>
</dbReference>
<evidence type="ECO:0000313" key="3">
    <source>
        <dbReference type="EMBL" id="KAK6617428.1"/>
    </source>
</evidence>
<dbReference type="AlphaFoldDB" id="A0AAN8RYU1"/>
<dbReference type="GO" id="GO:0030424">
    <property type="term" value="C:axon"/>
    <property type="evidence" value="ECO:0007669"/>
    <property type="project" value="TreeGrafter"/>
</dbReference>
<feature type="region of interest" description="Disordered" evidence="1">
    <location>
        <begin position="638"/>
        <end position="705"/>
    </location>
</feature>
<dbReference type="GO" id="GO:0005085">
    <property type="term" value="F:guanyl-nucleotide exchange factor activity"/>
    <property type="evidence" value="ECO:0007669"/>
    <property type="project" value="InterPro"/>
</dbReference>
<feature type="compositionally biased region" description="Polar residues" evidence="1">
    <location>
        <begin position="644"/>
        <end position="675"/>
    </location>
</feature>
<dbReference type="Pfam" id="PF00621">
    <property type="entry name" value="RhoGEF"/>
    <property type="match status" value="1"/>
</dbReference>